<dbReference type="Proteomes" id="UP001189429">
    <property type="component" value="Unassembled WGS sequence"/>
</dbReference>
<evidence type="ECO:0000313" key="2">
    <source>
        <dbReference type="EMBL" id="CAK0910777.1"/>
    </source>
</evidence>
<feature type="compositionally biased region" description="Low complexity" evidence="1">
    <location>
        <begin position="132"/>
        <end position="154"/>
    </location>
</feature>
<evidence type="ECO:0000313" key="3">
    <source>
        <dbReference type="Proteomes" id="UP001189429"/>
    </source>
</evidence>
<feature type="region of interest" description="Disordered" evidence="1">
    <location>
        <begin position="23"/>
        <end position="79"/>
    </location>
</feature>
<feature type="region of interest" description="Disordered" evidence="1">
    <location>
        <begin position="128"/>
        <end position="160"/>
    </location>
</feature>
<name>A0ABN9YD97_9DINO</name>
<proteinExistence type="predicted"/>
<sequence length="260" mass="26333">MDAAPGSAAGGAAPAALAADASLAAEAAGAGERSPIGGAAAAGEGPPAEAAAGTSACDARGANGASGSPARQRSGPGTAGLARQLAEVLRRLADHEALLRRLLEQGAGAQASEALALQGVDRKVERLLRQVGRPGEPDAAPDAAARPRPGAAAPRRPREGIRELAVWSSCASSVRRKGERTRRASPSRRAPRGRRAPAAVRARAPPRSPRLVADAWTMGTRAAAPLTVSFPPRRVWTGLGGQGLLERSFAVQRSTACARS</sequence>
<dbReference type="EMBL" id="CAUYUJ010022459">
    <property type="protein sequence ID" value="CAK0910777.1"/>
    <property type="molecule type" value="Genomic_DNA"/>
</dbReference>
<feature type="region of interest" description="Disordered" evidence="1">
    <location>
        <begin position="172"/>
        <end position="212"/>
    </location>
</feature>
<keyword evidence="3" id="KW-1185">Reference proteome</keyword>
<comment type="caution">
    <text evidence="2">The sequence shown here is derived from an EMBL/GenBank/DDBJ whole genome shotgun (WGS) entry which is preliminary data.</text>
</comment>
<evidence type="ECO:0000256" key="1">
    <source>
        <dbReference type="SAM" id="MobiDB-lite"/>
    </source>
</evidence>
<accession>A0ABN9YD97</accession>
<organism evidence="2 3">
    <name type="scientific">Prorocentrum cordatum</name>
    <dbReference type="NCBI Taxonomy" id="2364126"/>
    <lineage>
        <taxon>Eukaryota</taxon>
        <taxon>Sar</taxon>
        <taxon>Alveolata</taxon>
        <taxon>Dinophyceae</taxon>
        <taxon>Prorocentrales</taxon>
        <taxon>Prorocentraceae</taxon>
        <taxon>Prorocentrum</taxon>
    </lineage>
</organism>
<gene>
    <name evidence="2" type="ORF">PCOR1329_LOCUS84849</name>
</gene>
<protein>
    <submittedName>
        <fullName evidence="2">Uncharacterized protein</fullName>
    </submittedName>
</protein>
<feature type="compositionally biased region" description="Low complexity" evidence="1">
    <location>
        <begin position="196"/>
        <end position="205"/>
    </location>
</feature>
<reference evidence="2" key="1">
    <citation type="submission" date="2023-10" db="EMBL/GenBank/DDBJ databases">
        <authorList>
            <person name="Chen Y."/>
            <person name="Shah S."/>
            <person name="Dougan E. K."/>
            <person name="Thang M."/>
            <person name="Chan C."/>
        </authorList>
    </citation>
    <scope>NUCLEOTIDE SEQUENCE [LARGE SCALE GENOMIC DNA]</scope>
</reference>
<feature type="compositionally biased region" description="Basic residues" evidence="1">
    <location>
        <begin position="174"/>
        <end position="195"/>
    </location>
</feature>
<feature type="compositionally biased region" description="Low complexity" evidence="1">
    <location>
        <begin position="23"/>
        <end position="53"/>
    </location>
</feature>